<gene>
    <name evidence="2" type="ORF">GCM10007116_17070</name>
</gene>
<protein>
    <submittedName>
        <fullName evidence="2">Peptidase M20</fullName>
    </submittedName>
</protein>
<name>A0A830H0M5_9CREN</name>
<dbReference type="InterPro" id="IPR002933">
    <property type="entry name" value="Peptidase_M20"/>
</dbReference>
<dbReference type="Gene3D" id="3.40.630.10">
    <property type="entry name" value="Zn peptidases"/>
    <property type="match status" value="2"/>
</dbReference>
<dbReference type="GO" id="GO:0016787">
    <property type="term" value="F:hydrolase activity"/>
    <property type="evidence" value="ECO:0007669"/>
    <property type="project" value="InterPro"/>
</dbReference>
<dbReference type="Proteomes" id="UP000616143">
    <property type="component" value="Unassembled WGS sequence"/>
</dbReference>
<dbReference type="InterPro" id="IPR011650">
    <property type="entry name" value="Peptidase_M20_dimer"/>
</dbReference>
<accession>A0A830H0M5</accession>
<dbReference type="SUPFAM" id="SSF53187">
    <property type="entry name" value="Zn-dependent exopeptidases"/>
    <property type="match status" value="1"/>
</dbReference>
<reference evidence="2" key="2">
    <citation type="submission" date="2020-09" db="EMBL/GenBank/DDBJ databases">
        <authorList>
            <person name="Sun Q."/>
            <person name="Ohkuma M."/>
        </authorList>
    </citation>
    <scope>NUCLEOTIDE SEQUENCE</scope>
    <source>
        <strain evidence="2">JCM 31740</strain>
    </source>
</reference>
<evidence type="ECO:0000313" key="2">
    <source>
        <dbReference type="EMBL" id="GGU00329.1"/>
    </source>
</evidence>
<evidence type="ECO:0000313" key="3">
    <source>
        <dbReference type="Proteomes" id="UP000616143"/>
    </source>
</evidence>
<dbReference type="PANTHER" id="PTHR43808">
    <property type="entry name" value="ACETYLORNITHINE DEACETYLASE"/>
    <property type="match status" value="1"/>
</dbReference>
<dbReference type="EMBL" id="BMQS01000016">
    <property type="protein sequence ID" value="GGU00329.1"/>
    <property type="molecule type" value="Genomic_DNA"/>
</dbReference>
<evidence type="ECO:0000259" key="1">
    <source>
        <dbReference type="Pfam" id="PF07687"/>
    </source>
</evidence>
<dbReference type="Pfam" id="PF01546">
    <property type="entry name" value="Peptidase_M20"/>
    <property type="match status" value="1"/>
</dbReference>
<dbReference type="AlphaFoldDB" id="A0A830H0M5"/>
<reference evidence="2" key="1">
    <citation type="journal article" date="2014" name="Int. J. Syst. Evol. Microbiol.">
        <title>Complete genome sequence of Corynebacterium casei LMG S-19264T (=DSM 44701T), isolated from a smear-ripened cheese.</title>
        <authorList>
            <consortium name="US DOE Joint Genome Institute (JGI-PGF)"/>
            <person name="Walter F."/>
            <person name="Albersmeier A."/>
            <person name="Kalinowski J."/>
            <person name="Ruckert C."/>
        </authorList>
    </citation>
    <scope>NUCLEOTIDE SEQUENCE</scope>
    <source>
        <strain evidence="2">JCM 31740</strain>
    </source>
</reference>
<dbReference type="OrthoDB" id="24854at2157"/>
<organism evidence="2 3">
    <name type="scientific">Sulfodiicoccus acidiphilus</name>
    <dbReference type="NCBI Taxonomy" id="1670455"/>
    <lineage>
        <taxon>Archaea</taxon>
        <taxon>Thermoproteota</taxon>
        <taxon>Thermoprotei</taxon>
        <taxon>Sulfolobales</taxon>
        <taxon>Sulfolobaceae</taxon>
        <taxon>Sulfodiicoccus</taxon>
    </lineage>
</organism>
<feature type="domain" description="Peptidase M20 dimerisation" evidence="1">
    <location>
        <begin position="203"/>
        <end position="315"/>
    </location>
</feature>
<comment type="caution">
    <text evidence="2">The sequence shown here is derived from an EMBL/GenBank/DDBJ whole genome shotgun (WGS) entry which is preliminary data.</text>
</comment>
<dbReference type="Pfam" id="PF07687">
    <property type="entry name" value="M20_dimer"/>
    <property type="match status" value="1"/>
</dbReference>
<proteinExistence type="predicted"/>
<sequence length="430" mass="48013">MEMKVELEDVINRIDRQELVKVTTEMVNIPSPTGHEKEMGEYVADKMRELGLKVIWQEVEEGRPNVIGILKGEGGGPTLQFDGHLDVSFTGAEEFMRGGATTSKARVEEIENDQWIFGAGSFNMKSALAAYLITAKALVDSGRRLRGDLVISATSGEIESSQVDEFVGREYRGYGTGARYASSHGLLSDFVVLGEPTGLKIMIGHFGSFWVKLSLTGGTVIHTAWSRDVENKIEQLPKVIETLKKWRKEFEEKTNYKGYKGIVNVAAVKGGRPWKAARTPDSVSLYLDIRFPPNWTPLDVKEEVDQLVTKLNAEDPRLKLESTPYAINVPTEVSEDEYIVRSLVQSHKKVFGTEPELTYELWYSNAPNFNALGAKAVNYGPSGAKRLPSLGLSDKDREYISVSDLHNCTKVYVLTSLDILSKTREEVRRK</sequence>
<dbReference type="InterPro" id="IPR050072">
    <property type="entry name" value="Peptidase_M20A"/>
</dbReference>